<dbReference type="PROSITE" id="PS01268">
    <property type="entry name" value="UPF0024"/>
    <property type="match status" value="1"/>
</dbReference>
<evidence type="ECO:0000313" key="6">
    <source>
        <dbReference type="EMBL" id="RWS28576.1"/>
    </source>
</evidence>
<dbReference type="SUPFAM" id="SSF55120">
    <property type="entry name" value="Pseudouridine synthase"/>
    <property type="match status" value="1"/>
</dbReference>
<dbReference type="AlphaFoldDB" id="A0A443SM12"/>
<dbReference type="GO" id="GO:0005634">
    <property type="term" value="C:nucleus"/>
    <property type="evidence" value="ECO:0007669"/>
    <property type="project" value="TreeGrafter"/>
</dbReference>
<comment type="catalytic activity">
    <reaction evidence="4">
        <text>a uridine in tRNA = a pseudouridine in tRNA</text>
        <dbReference type="Rhea" id="RHEA:54572"/>
        <dbReference type="Rhea" id="RHEA-COMP:13339"/>
        <dbReference type="Rhea" id="RHEA-COMP:13934"/>
        <dbReference type="ChEBI" id="CHEBI:65314"/>
        <dbReference type="ChEBI" id="CHEBI:65315"/>
    </reaction>
</comment>
<dbReference type="Pfam" id="PF01142">
    <property type="entry name" value="TruD"/>
    <property type="match status" value="1"/>
</dbReference>
<evidence type="ECO:0000256" key="3">
    <source>
        <dbReference type="ARBA" id="ARBA00023235"/>
    </source>
</evidence>
<dbReference type="PIRSF" id="PIRSF037016">
    <property type="entry name" value="Pseudouridin_synth_euk_prd"/>
    <property type="match status" value="1"/>
</dbReference>
<feature type="domain" description="TRUD" evidence="5">
    <location>
        <begin position="299"/>
        <end position="535"/>
    </location>
</feature>
<organism evidence="6 7">
    <name type="scientific">Leptotrombidium deliense</name>
    <dbReference type="NCBI Taxonomy" id="299467"/>
    <lineage>
        <taxon>Eukaryota</taxon>
        <taxon>Metazoa</taxon>
        <taxon>Ecdysozoa</taxon>
        <taxon>Arthropoda</taxon>
        <taxon>Chelicerata</taxon>
        <taxon>Arachnida</taxon>
        <taxon>Acari</taxon>
        <taxon>Acariformes</taxon>
        <taxon>Trombidiformes</taxon>
        <taxon>Prostigmata</taxon>
        <taxon>Anystina</taxon>
        <taxon>Parasitengona</taxon>
        <taxon>Trombiculoidea</taxon>
        <taxon>Trombiculidae</taxon>
        <taxon>Leptotrombidium</taxon>
    </lineage>
</organism>
<evidence type="ECO:0000256" key="2">
    <source>
        <dbReference type="ARBA" id="ARBA00022694"/>
    </source>
</evidence>
<dbReference type="VEuPathDB" id="VectorBase:LDEU003462"/>
<proteinExistence type="inferred from homology"/>
<dbReference type="OrthoDB" id="447290at2759"/>
<dbReference type="InterPro" id="IPR020103">
    <property type="entry name" value="PsdUridine_synth_cat_dom_sf"/>
</dbReference>
<keyword evidence="2" id="KW-0819">tRNA processing</keyword>
<comment type="caution">
    <text evidence="6">The sequence shown here is derived from an EMBL/GenBank/DDBJ whole genome shotgun (WGS) entry which is preliminary data.</text>
</comment>
<dbReference type="PANTHER" id="PTHR13326">
    <property type="entry name" value="TRNA PSEUDOURIDINE SYNTHASE D"/>
    <property type="match status" value="1"/>
</dbReference>
<dbReference type="EMBL" id="NCKV01001307">
    <property type="protein sequence ID" value="RWS28576.1"/>
    <property type="molecule type" value="Genomic_DNA"/>
</dbReference>
<gene>
    <name evidence="6" type="ORF">B4U80_07458</name>
</gene>
<dbReference type="InterPro" id="IPR001656">
    <property type="entry name" value="PsdUridine_synth_TruD"/>
</dbReference>
<dbReference type="Proteomes" id="UP000288716">
    <property type="component" value="Unassembled WGS sequence"/>
</dbReference>
<sequence length="606" mass="68972">MTENCKRIKLDENIQKELPNNTNETFDESDTYSQFKVPESDCGITHFVGSHAGFSGVLKQRYSDFVVHEIMNSGEIVTLNDFSIPVQETQQPLSKSPDSVLTEEVWAKIERLAANESEEVLIDVSKADKEERTAVHKKIAAVFSSLDTSTIDENDKKLIKVSLKGKNSRDKGRWPNGLPPYVHFTLYQENRGTFDALNLLARLCHTSAKNFQTAGCKDRRAISSQRVSVKKILPTSLLKVNEIAKKYPQPIAVGNFNYDNEKIRLGDLKGNRFDIVIKDVKYAHETDIDESVTSLKLKGFINYFGTQRFGFKHVPSSQIGLAFLQKDWEKVINLILSERPKDIQNYKDRANLPTFNECIRLWKETQDANAVFKQFCWKHSNEGVILQALSKLGKQKQSNNYYAALCALPRNVRTMYLHAYQSLIWNKLANFRLEEYGMNVVPGDILMFTEIKEENEEDEEEATVHPVIADENNLKNATIFDVVLPIVGSSIVLPENRVKDKLLQLLAEDGITIETFKSMAKQNMLYGTYRKFVQIPLDVSWSVHSYEDEKEQFITTDLQLTKNIVCQLSNTGSKKAVKLGLSLPSSTYATVVIRELFKRDLIAKIS</sequence>
<dbReference type="GO" id="GO:0009982">
    <property type="term" value="F:pseudouridine synthase activity"/>
    <property type="evidence" value="ECO:0007669"/>
    <property type="project" value="InterPro"/>
</dbReference>
<dbReference type="STRING" id="299467.A0A443SM12"/>
<name>A0A443SM12_9ACAR</name>
<protein>
    <submittedName>
        <fullName evidence="6">Pseudouridylate synthase 7-like isoform X2</fullName>
    </submittedName>
</protein>
<dbReference type="NCBIfam" id="TIGR00094">
    <property type="entry name" value="tRNA_TruD_broad"/>
    <property type="match status" value="1"/>
</dbReference>
<dbReference type="InterPro" id="IPR042214">
    <property type="entry name" value="TruD_catalytic"/>
</dbReference>
<dbReference type="Gene3D" id="3.30.2350.20">
    <property type="entry name" value="TruD, catalytic domain"/>
    <property type="match status" value="2"/>
</dbReference>
<evidence type="ECO:0000313" key="7">
    <source>
        <dbReference type="Proteomes" id="UP000288716"/>
    </source>
</evidence>
<dbReference type="InterPro" id="IPR011760">
    <property type="entry name" value="PsdUridine_synth_TruD_insert"/>
</dbReference>
<keyword evidence="3" id="KW-0413">Isomerase</keyword>
<reference evidence="6 7" key="1">
    <citation type="journal article" date="2018" name="Gigascience">
        <title>Genomes of trombidid mites reveal novel predicted allergens and laterally-transferred genes associated with secondary metabolism.</title>
        <authorList>
            <person name="Dong X."/>
            <person name="Chaisiri K."/>
            <person name="Xia D."/>
            <person name="Armstrong S.D."/>
            <person name="Fang Y."/>
            <person name="Donnelly M.J."/>
            <person name="Kadowaki T."/>
            <person name="McGarry J.W."/>
            <person name="Darby A.C."/>
            <person name="Makepeace B.L."/>
        </authorList>
    </citation>
    <scope>NUCLEOTIDE SEQUENCE [LARGE SCALE GENOMIC DNA]</scope>
    <source>
        <strain evidence="6">UoL-UT</strain>
    </source>
</reference>
<evidence type="ECO:0000259" key="5">
    <source>
        <dbReference type="PROSITE" id="PS50984"/>
    </source>
</evidence>
<dbReference type="PROSITE" id="PS50984">
    <property type="entry name" value="TRUD"/>
    <property type="match status" value="1"/>
</dbReference>
<comment type="similarity">
    <text evidence="1">Belongs to the pseudouridine synthase TruD family.</text>
</comment>
<dbReference type="GO" id="GO:0003723">
    <property type="term" value="F:RNA binding"/>
    <property type="evidence" value="ECO:0007669"/>
    <property type="project" value="InterPro"/>
</dbReference>
<dbReference type="InterPro" id="IPR020119">
    <property type="entry name" value="PsdUridine_synth_TruD_CS"/>
</dbReference>
<dbReference type="CDD" id="cd02576">
    <property type="entry name" value="PseudoU_synth_ScPUS7"/>
    <property type="match status" value="1"/>
</dbReference>
<keyword evidence="7" id="KW-1185">Reference proteome</keyword>
<dbReference type="GO" id="GO:0001522">
    <property type="term" value="P:pseudouridine synthesis"/>
    <property type="evidence" value="ECO:0007669"/>
    <property type="project" value="InterPro"/>
</dbReference>
<evidence type="ECO:0000256" key="4">
    <source>
        <dbReference type="ARBA" id="ARBA00036943"/>
    </source>
</evidence>
<accession>A0A443SM12</accession>
<evidence type="ECO:0000256" key="1">
    <source>
        <dbReference type="ARBA" id="ARBA00007953"/>
    </source>
</evidence>
<dbReference type="GO" id="GO:0008033">
    <property type="term" value="P:tRNA processing"/>
    <property type="evidence" value="ECO:0007669"/>
    <property type="project" value="UniProtKB-KW"/>
</dbReference>
<dbReference type="PANTHER" id="PTHR13326:SF31">
    <property type="entry name" value="PSEUDOURIDYLATE SYNTHASE 7 HOMOLOG"/>
    <property type="match status" value="1"/>
</dbReference>